<organism evidence="1 2">
    <name type="scientific">Oribacterium asaccharolyticum ACB7</name>
    <dbReference type="NCBI Taxonomy" id="796944"/>
    <lineage>
        <taxon>Bacteria</taxon>
        <taxon>Bacillati</taxon>
        <taxon>Bacillota</taxon>
        <taxon>Clostridia</taxon>
        <taxon>Lachnospirales</taxon>
        <taxon>Lachnospiraceae</taxon>
        <taxon>Oribacterium</taxon>
    </lineage>
</organism>
<evidence type="ECO:0000313" key="1">
    <source>
        <dbReference type="EMBL" id="EHL12341.1"/>
    </source>
</evidence>
<dbReference type="InterPro" id="IPR050535">
    <property type="entry name" value="DNA_Repair-Maintenance_Comp"/>
</dbReference>
<comment type="caution">
    <text evidence="1">The sequence shown here is derived from an EMBL/GenBank/DDBJ whole genome shotgun (WGS) entry which is preliminary data.</text>
</comment>
<name>G9WUD8_9FIRM</name>
<protein>
    <recommendedName>
        <fullName evidence="3">Calcineurin-like phosphoesterase domain-containing protein</fullName>
    </recommendedName>
</protein>
<proteinExistence type="predicted"/>
<dbReference type="Gene3D" id="3.60.21.10">
    <property type="match status" value="1"/>
</dbReference>
<evidence type="ECO:0000313" key="2">
    <source>
        <dbReference type="Proteomes" id="UP000003527"/>
    </source>
</evidence>
<dbReference type="AlphaFoldDB" id="G9WUD8"/>
<accession>G9WUD8</accession>
<dbReference type="HOGENOM" id="CLU_026621_0_0_9"/>
<reference evidence="1 2" key="1">
    <citation type="submission" date="2011-08" db="EMBL/GenBank/DDBJ databases">
        <title>The Genome Sequence of Oribacterium sp. ACB7.</title>
        <authorList>
            <consortium name="The Broad Institute Genome Sequencing Platform"/>
            <person name="Earl A."/>
            <person name="Ward D."/>
            <person name="Feldgarden M."/>
            <person name="Gevers D."/>
            <person name="Sizova M."/>
            <person name="Hazen A."/>
            <person name="Epstein S."/>
            <person name="Young S.K."/>
            <person name="Zeng Q."/>
            <person name="Gargeya S."/>
            <person name="Fitzgerald M."/>
            <person name="Haas B."/>
            <person name="Abouelleil A."/>
            <person name="Alvarado L."/>
            <person name="Arachchi H.M."/>
            <person name="Berlin A."/>
            <person name="Brown A."/>
            <person name="Chapman S.B."/>
            <person name="Chen Z."/>
            <person name="Dunbar C."/>
            <person name="Freedman E."/>
            <person name="Gearin G."/>
            <person name="Gellesch M."/>
            <person name="Goldberg J."/>
            <person name="Griggs A."/>
            <person name="Gujja S."/>
            <person name="Heiman D."/>
            <person name="Howarth C."/>
            <person name="Larson L."/>
            <person name="Lui A."/>
            <person name="MacDonald P.J.P."/>
            <person name="Montmayeur A."/>
            <person name="Murphy C."/>
            <person name="Neiman D."/>
            <person name="Pearson M."/>
            <person name="Priest M."/>
            <person name="Roberts A."/>
            <person name="Saif S."/>
            <person name="Shea T."/>
            <person name="Shenoy N."/>
            <person name="Sisk P."/>
            <person name="Stolte C."/>
            <person name="Sykes S."/>
            <person name="Wortman J."/>
            <person name="Nusbaum C."/>
            <person name="Birren B."/>
        </authorList>
    </citation>
    <scope>NUCLEOTIDE SEQUENCE [LARGE SCALE GENOMIC DNA]</scope>
    <source>
        <strain evidence="1 2">ACB7</strain>
    </source>
</reference>
<evidence type="ECO:0008006" key="3">
    <source>
        <dbReference type="Google" id="ProtNLM"/>
    </source>
</evidence>
<dbReference type="RefSeq" id="WP_009536521.1">
    <property type="nucleotide sequence ID" value="NZ_JH414504.1"/>
</dbReference>
<gene>
    <name evidence="1" type="ORF">HMPREF9624_00648</name>
</gene>
<dbReference type="EMBL" id="AFZD01000016">
    <property type="protein sequence ID" value="EHL12341.1"/>
    <property type="molecule type" value="Genomic_DNA"/>
</dbReference>
<dbReference type="PATRIC" id="fig|796944.3.peg.1362"/>
<keyword evidence="2" id="KW-1185">Reference proteome</keyword>
<dbReference type="InterPro" id="IPR029052">
    <property type="entry name" value="Metallo-depent_PP-like"/>
</dbReference>
<dbReference type="SUPFAM" id="SSF56300">
    <property type="entry name" value="Metallo-dependent phosphatases"/>
    <property type="match status" value="1"/>
</dbReference>
<sequence length="351" mass="40323">MRFIHASDLHLGMIPDGQKSWGRERSNALLSSLDKIVDLALKENVDALFLLGQSFHFSPLKEDVERIRQSLSRIPFCHVFFYSKPDLSYHFLNSAIFPRNVHILKEEQEQLYIEDLNLEILSLQEKADRKKALEHFTPEHSGAIPVLLCNVSKEEPFPQNPEKLQALPFSYVALGGEADKQILLKNKVAFSGSPEALSKDNLGEHGVFLGNLDPLQKKIDALQFIRLADTQYISLHFRLDTGVGTEMLRNRLSDEIRKRGMQHIYRIKFSGKRDPETHVGEDLLPRDSRVIEWIDESVPEYDFYNLYREHSNDLIGFYIRSYLKKGNENLSAREKDCLHYGISALLSGGKK</sequence>
<dbReference type="PANTHER" id="PTHR30337">
    <property type="entry name" value="COMPONENT OF ATP-DEPENDENT DSDNA EXONUCLEASE"/>
    <property type="match status" value="1"/>
</dbReference>
<dbReference type="Proteomes" id="UP000003527">
    <property type="component" value="Unassembled WGS sequence"/>
</dbReference>